<dbReference type="NCBIfam" id="TIGR03025">
    <property type="entry name" value="EPS_sugtrans"/>
    <property type="match status" value="1"/>
</dbReference>
<evidence type="ECO:0000256" key="1">
    <source>
        <dbReference type="ARBA" id="ARBA00004141"/>
    </source>
</evidence>
<accession>A0A1I5VLD5</accession>
<gene>
    <name evidence="9" type="ORF">SAMN05444277_10560</name>
</gene>
<comment type="similarity">
    <text evidence="2">Belongs to the bacterial sugar transferase family.</text>
</comment>
<evidence type="ECO:0000256" key="3">
    <source>
        <dbReference type="ARBA" id="ARBA00022679"/>
    </source>
</evidence>
<dbReference type="GO" id="GO:0016020">
    <property type="term" value="C:membrane"/>
    <property type="evidence" value="ECO:0007669"/>
    <property type="project" value="UniProtKB-SubCell"/>
</dbReference>
<dbReference type="PANTHER" id="PTHR30576">
    <property type="entry name" value="COLANIC BIOSYNTHESIS UDP-GLUCOSE LIPID CARRIER TRANSFERASE"/>
    <property type="match status" value="1"/>
</dbReference>
<feature type="transmembrane region" description="Helical" evidence="7">
    <location>
        <begin position="12"/>
        <end position="32"/>
    </location>
</feature>
<dbReference type="Proteomes" id="UP000199031">
    <property type="component" value="Unassembled WGS sequence"/>
</dbReference>
<keyword evidence="4 7" id="KW-0812">Transmembrane</keyword>
<feature type="transmembrane region" description="Helical" evidence="7">
    <location>
        <begin position="38"/>
        <end position="59"/>
    </location>
</feature>
<name>A0A1I5VLD5_9BACT</name>
<keyword evidence="10" id="KW-1185">Reference proteome</keyword>
<evidence type="ECO:0000256" key="7">
    <source>
        <dbReference type="SAM" id="Phobius"/>
    </source>
</evidence>
<dbReference type="RefSeq" id="WP_090657800.1">
    <property type="nucleotide sequence ID" value="NZ_FOXQ01000005.1"/>
</dbReference>
<dbReference type="OrthoDB" id="9808602at2"/>
<evidence type="ECO:0000256" key="6">
    <source>
        <dbReference type="ARBA" id="ARBA00023136"/>
    </source>
</evidence>
<sequence length="471" mass="55015">MGNKEFQFLRSVLLLTDFVLINLAATISILISYNNYNISFFVLSIITVNVSWLCIAYFFRLYTYNIISEIERTYRQSWRVLAVQILFLYGLMQLINYGFFKLEFLNRTATAYFVTAGFFVLISRFFQTYLAEFFLKNITVKTVPPRRIAIIGYNDKAQQLAEYFHKNDKFYELLAFFSDGTGVKQPDTKDPFFPIKDCVNYAVENKVREIYSTVLPSEHPELPELVKKAEANMVRLRFVAAGTSPANAVYNLVEVDKLNQMSIMALRNEPLDIFFNRVKKRAFDIIVSSLVIIFVMSWLTPLLGILIKLSSKGPVFFIQDRSGKDNKTFRCMKFRSMAVNKDSDYKQAKKNDSRITKIGAFMRKTSLDEFPQFFNVFMGDMSLCGPRPHMLKHTEEYSKLIEQYMIRHFLKPGVTGWAQINGYRGETSNPVLMEKRVEHDIWYMENWSLMLDIRIIFLTIFNIFKGEENAY</sequence>
<comment type="subcellular location">
    <subcellularLocation>
        <location evidence="1">Membrane</location>
        <topology evidence="1">Multi-pass membrane protein</topology>
    </subcellularLocation>
</comment>
<evidence type="ECO:0000313" key="10">
    <source>
        <dbReference type="Proteomes" id="UP000199031"/>
    </source>
</evidence>
<dbReference type="EMBL" id="FOXQ01000005">
    <property type="protein sequence ID" value="SFQ08273.1"/>
    <property type="molecule type" value="Genomic_DNA"/>
</dbReference>
<organism evidence="9 10">
    <name type="scientific">Parafilimonas terrae</name>
    <dbReference type="NCBI Taxonomy" id="1465490"/>
    <lineage>
        <taxon>Bacteria</taxon>
        <taxon>Pseudomonadati</taxon>
        <taxon>Bacteroidota</taxon>
        <taxon>Chitinophagia</taxon>
        <taxon>Chitinophagales</taxon>
        <taxon>Chitinophagaceae</taxon>
        <taxon>Parafilimonas</taxon>
    </lineage>
</organism>
<feature type="transmembrane region" description="Helical" evidence="7">
    <location>
        <begin position="80"/>
        <end position="99"/>
    </location>
</feature>
<dbReference type="AlphaFoldDB" id="A0A1I5VLD5"/>
<evidence type="ECO:0000256" key="2">
    <source>
        <dbReference type="ARBA" id="ARBA00006464"/>
    </source>
</evidence>
<reference evidence="9 10" key="1">
    <citation type="submission" date="2016-10" db="EMBL/GenBank/DDBJ databases">
        <authorList>
            <person name="de Groot N.N."/>
        </authorList>
    </citation>
    <scope>NUCLEOTIDE SEQUENCE [LARGE SCALE GENOMIC DNA]</scope>
    <source>
        <strain evidence="9 10">DSM 28286</strain>
    </source>
</reference>
<keyword evidence="3 9" id="KW-0808">Transferase</keyword>
<feature type="transmembrane region" description="Helical" evidence="7">
    <location>
        <begin position="111"/>
        <end position="131"/>
    </location>
</feature>
<dbReference type="STRING" id="1465490.SAMN05444277_10560"/>
<dbReference type="NCBIfam" id="TIGR03023">
    <property type="entry name" value="WcaJ_sugtrans"/>
    <property type="match status" value="1"/>
</dbReference>
<dbReference type="PANTHER" id="PTHR30576:SF0">
    <property type="entry name" value="UNDECAPRENYL-PHOSPHATE N-ACETYLGALACTOSAMINYL 1-PHOSPHATE TRANSFERASE-RELATED"/>
    <property type="match status" value="1"/>
</dbReference>
<dbReference type="InterPro" id="IPR017475">
    <property type="entry name" value="EPS_sugar_tfrase"/>
</dbReference>
<evidence type="ECO:0000259" key="8">
    <source>
        <dbReference type="Pfam" id="PF02397"/>
    </source>
</evidence>
<dbReference type="GO" id="GO:0016780">
    <property type="term" value="F:phosphotransferase activity, for other substituted phosphate groups"/>
    <property type="evidence" value="ECO:0007669"/>
    <property type="project" value="TreeGrafter"/>
</dbReference>
<dbReference type="InterPro" id="IPR003362">
    <property type="entry name" value="Bact_transf"/>
</dbReference>
<feature type="domain" description="Bacterial sugar transferase" evidence="8">
    <location>
        <begin position="280"/>
        <end position="465"/>
    </location>
</feature>
<evidence type="ECO:0000256" key="4">
    <source>
        <dbReference type="ARBA" id="ARBA00022692"/>
    </source>
</evidence>
<dbReference type="InterPro" id="IPR017473">
    <property type="entry name" value="Undecaprenyl-P_gluc_Ptfrase"/>
</dbReference>
<keyword evidence="6 7" id="KW-0472">Membrane</keyword>
<dbReference type="Pfam" id="PF13727">
    <property type="entry name" value="CoA_binding_3"/>
    <property type="match status" value="1"/>
</dbReference>
<evidence type="ECO:0000313" key="9">
    <source>
        <dbReference type="EMBL" id="SFQ08273.1"/>
    </source>
</evidence>
<proteinExistence type="inferred from homology"/>
<protein>
    <submittedName>
        <fullName evidence="9">Putative colanic acid biosysnthesis UDP-glucose lipid carrier transferase</fullName>
    </submittedName>
</protein>
<feature type="transmembrane region" description="Helical" evidence="7">
    <location>
        <begin position="285"/>
        <end position="307"/>
    </location>
</feature>
<dbReference type="Pfam" id="PF02397">
    <property type="entry name" value="Bac_transf"/>
    <property type="match status" value="1"/>
</dbReference>
<keyword evidence="5 7" id="KW-1133">Transmembrane helix</keyword>
<evidence type="ECO:0000256" key="5">
    <source>
        <dbReference type="ARBA" id="ARBA00022989"/>
    </source>
</evidence>
<dbReference type="Gene3D" id="3.40.50.720">
    <property type="entry name" value="NAD(P)-binding Rossmann-like Domain"/>
    <property type="match status" value="1"/>
</dbReference>